<protein>
    <recommendedName>
        <fullName evidence="3">Serine aminopeptidase S33 domain-containing protein</fullName>
    </recommendedName>
</protein>
<dbReference type="AlphaFoldDB" id="A0A0G1Z1W8"/>
<dbReference type="PANTHER" id="PTHR31591">
    <property type="entry name" value="UPF0613 PROTEIN PB24D3.06C"/>
    <property type="match status" value="1"/>
</dbReference>
<name>A0A0G1Z1W8_9BACT</name>
<accession>A0A0G1Z1W8</accession>
<evidence type="ECO:0008006" key="3">
    <source>
        <dbReference type="Google" id="ProtNLM"/>
    </source>
</evidence>
<proteinExistence type="predicted"/>
<dbReference type="Proteomes" id="UP000034201">
    <property type="component" value="Unassembled WGS sequence"/>
</dbReference>
<dbReference type="PANTHER" id="PTHR31591:SF1">
    <property type="entry name" value="UPF0613 PROTEIN PB24D3.06C"/>
    <property type="match status" value="1"/>
</dbReference>
<organism evidence="1 2">
    <name type="scientific">Candidatus Adlerbacteria bacterium GW2011_GWC1_50_9</name>
    <dbReference type="NCBI Taxonomy" id="1618608"/>
    <lineage>
        <taxon>Bacteria</taxon>
        <taxon>Candidatus Adleribacteriota</taxon>
    </lineage>
</organism>
<dbReference type="EMBL" id="LCQQ01000009">
    <property type="protein sequence ID" value="KKW21327.1"/>
    <property type="molecule type" value="Genomic_DNA"/>
</dbReference>
<sequence length="297" mass="33046">MIPVLLTRIKTSDGITLEGVVVPPKKKGKIALIWLHGLTSRFSSGQTLMKELSSSCTKNQIAYFKFNTRGHDIVSRGPKQKPIGGAFEKFEECVRDIDTVIRLAKKLGYKKIILAGSSTGANKALYYQYKKKNPAVKGIILAGAISDMSAWKTGDAKKMSRAIRIAKQTKNKDALLPQEYGIYSAARYLSLFEAGHAEDVFPYHNPKANWKELKSVRVAVAVIIGSKDEHRDRPIKNIMDAFRKNAVSTRQNFSKQNSGGQAKSFFGIIIKGANHGFQKKEKKLAHAILKWIKRAVV</sequence>
<evidence type="ECO:0000313" key="1">
    <source>
        <dbReference type="EMBL" id="KKW21327.1"/>
    </source>
</evidence>
<evidence type="ECO:0000313" key="2">
    <source>
        <dbReference type="Proteomes" id="UP000034201"/>
    </source>
</evidence>
<dbReference type="InterPro" id="IPR013744">
    <property type="entry name" value="SidJ"/>
</dbReference>
<dbReference type="Gene3D" id="3.40.50.1820">
    <property type="entry name" value="alpha/beta hydrolase"/>
    <property type="match status" value="1"/>
</dbReference>
<dbReference type="SUPFAM" id="SSF53474">
    <property type="entry name" value="alpha/beta-Hydrolases"/>
    <property type="match status" value="1"/>
</dbReference>
<dbReference type="Pfam" id="PF08538">
    <property type="entry name" value="DUF1749"/>
    <property type="match status" value="1"/>
</dbReference>
<dbReference type="InterPro" id="IPR029058">
    <property type="entry name" value="AB_hydrolase_fold"/>
</dbReference>
<gene>
    <name evidence="1" type="ORF">UY61_C0009G0022</name>
</gene>
<reference evidence="1 2" key="1">
    <citation type="journal article" date="2015" name="Nature">
        <title>rRNA introns, odd ribosomes, and small enigmatic genomes across a large radiation of phyla.</title>
        <authorList>
            <person name="Brown C.T."/>
            <person name="Hug L.A."/>
            <person name="Thomas B.C."/>
            <person name="Sharon I."/>
            <person name="Castelle C.J."/>
            <person name="Singh A."/>
            <person name="Wilkins M.J."/>
            <person name="Williams K.H."/>
            <person name="Banfield J.F."/>
        </authorList>
    </citation>
    <scope>NUCLEOTIDE SEQUENCE [LARGE SCALE GENOMIC DNA]</scope>
</reference>
<comment type="caution">
    <text evidence="1">The sequence shown here is derived from an EMBL/GenBank/DDBJ whole genome shotgun (WGS) entry which is preliminary data.</text>
</comment>